<protein>
    <submittedName>
        <fullName evidence="5">Protein kinase-like protein</fullName>
    </submittedName>
</protein>
<organism evidence="5 6">
    <name type="scientific">Saccharothrix carnea</name>
    <dbReference type="NCBI Taxonomy" id="1280637"/>
    <lineage>
        <taxon>Bacteria</taxon>
        <taxon>Bacillati</taxon>
        <taxon>Actinomycetota</taxon>
        <taxon>Actinomycetes</taxon>
        <taxon>Pseudonocardiales</taxon>
        <taxon>Pseudonocardiaceae</taxon>
        <taxon>Saccharothrix</taxon>
    </lineage>
</organism>
<evidence type="ECO:0000313" key="5">
    <source>
        <dbReference type="EMBL" id="PSL53367.1"/>
    </source>
</evidence>
<dbReference type="InterPro" id="IPR051681">
    <property type="entry name" value="Ser/Thr_Kinases-Pseudokinases"/>
</dbReference>
<feature type="region of interest" description="Disordered" evidence="3">
    <location>
        <begin position="1"/>
        <end position="33"/>
    </location>
</feature>
<dbReference type="Gene3D" id="1.10.510.10">
    <property type="entry name" value="Transferase(Phosphotransferase) domain 1"/>
    <property type="match status" value="1"/>
</dbReference>
<evidence type="ECO:0000313" key="6">
    <source>
        <dbReference type="Proteomes" id="UP000241118"/>
    </source>
</evidence>
<comment type="caution">
    <text evidence="5">The sequence shown here is derived from an EMBL/GenBank/DDBJ whole genome shotgun (WGS) entry which is preliminary data.</text>
</comment>
<evidence type="ECO:0000256" key="1">
    <source>
        <dbReference type="ARBA" id="ARBA00022741"/>
    </source>
</evidence>
<dbReference type="RefSeq" id="WP_106618082.1">
    <property type="nucleotide sequence ID" value="NZ_PYAX01000009.1"/>
</dbReference>
<dbReference type="GO" id="GO:0097527">
    <property type="term" value="P:necroptotic signaling pathway"/>
    <property type="evidence" value="ECO:0007669"/>
    <property type="project" value="TreeGrafter"/>
</dbReference>
<evidence type="ECO:0000256" key="3">
    <source>
        <dbReference type="SAM" id="MobiDB-lite"/>
    </source>
</evidence>
<dbReference type="OrthoDB" id="1022767at2"/>
<gene>
    <name evidence="5" type="ORF">B0I31_109157</name>
</gene>
<dbReference type="Proteomes" id="UP000241118">
    <property type="component" value="Unassembled WGS sequence"/>
</dbReference>
<sequence>MIKAGERLDSESGTPVAVGDVLGAGGQGEVREGRTPDGRVVAIKWYLPPFQNDELRRNITYLVNEHAPSAKFLWPEDIVFKDGEFGYVMPLRPPDYVSLTRVLGRKVPMRFRQLVQAAGHTVSAFKALQAKGLFYCDISDANLFVEPRTGDILICDNDNVGSSRTAPRVLGTPRFMAPEIVRNEKKPSALTDSFSMAVLLFLLLMNDHPLQGEAESRIHVFDAAAMRRIYGTQPVFIFDPHDASNRPIPGVHVNASIFWELYPQAVRDIFTKVFTAGLADPARRPTFGEWETAISATLDAIFACPHCGRENFYCSTRRVATCWGCRKAMQVPMKLVIDGRRTVVLDRDTKLYAHHVNRRGDVVLTDPPLAEISKHPTQDRYGLKNLSTLPWFVTLPGSQVASPIAPGRSVALVPGSQIEFNAVSAVVEQ</sequence>
<dbReference type="AlphaFoldDB" id="A0A2P8I4G4"/>
<dbReference type="PROSITE" id="PS50011">
    <property type="entry name" value="PROTEIN_KINASE_DOM"/>
    <property type="match status" value="1"/>
</dbReference>
<dbReference type="PANTHER" id="PTHR44329:SF298">
    <property type="entry name" value="MIXED LINEAGE KINASE DOMAIN-LIKE PROTEIN"/>
    <property type="match status" value="1"/>
</dbReference>
<evidence type="ECO:0000259" key="4">
    <source>
        <dbReference type="PROSITE" id="PS50011"/>
    </source>
</evidence>
<evidence type="ECO:0000256" key="2">
    <source>
        <dbReference type="ARBA" id="ARBA00022840"/>
    </source>
</evidence>
<keyword evidence="5" id="KW-0808">Transferase</keyword>
<dbReference type="SMART" id="SM00220">
    <property type="entry name" value="S_TKc"/>
    <property type="match status" value="1"/>
</dbReference>
<keyword evidence="1" id="KW-0547">Nucleotide-binding</keyword>
<name>A0A2P8I4G4_SACCR</name>
<dbReference type="Pfam" id="PF00069">
    <property type="entry name" value="Pkinase"/>
    <property type="match status" value="1"/>
</dbReference>
<proteinExistence type="predicted"/>
<accession>A0A2P8I4G4</accession>
<dbReference type="InterPro" id="IPR000719">
    <property type="entry name" value="Prot_kinase_dom"/>
</dbReference>
<dbReference type="GO" id="GO:0005524">
    <property type="term" value="F:ATP binding"/>
    <property type="evidence" value="ECO:0007669"/>
    <property type="project" value="UniProtKB-KW"/>
</dbReference>
<dbReference type="EMBL" id="PYAX01000009">
    <property type="protein sequence ID" value="PSL53367.1"/>
    <property type="molecule type" value="Genomic_DNA"/>
</dbReference>
<dbReference type="PANTHER" id="PTHR44329">
    <property type="entry name" value="SERINE/THREONINE-PROTEIN KINASE TNNI3K-RELATED"/>
    <property type="match status" value="1"/>
</dbReference>
<dbReference type="GO" id="GO:0004672">
    <property type="term" value="F:protein kinase activity"/>
    <property type="evidence" value="ECO:0007669"/>
    <property type="project" value="InterPro"/>
</dbReference>
<feature type="compositionally biased region" description="Basic and acidic residues" evidence="3">
    <location>
        <begin position="1"/>
        <end position="10"/>
    </location>
</feature>
<keyword evidence="5" id="KW-0418">Kinase</keyword>
<keyword evidence="6" id="KW-1185">Reference proteome</keyword>
<dbReference type="SUPFAM" id="SSF56112">
    <property type="entry name" value="Protein kinase-like (PK-like)"/>
    <property type="match status" value="1"/>
</dbReference>
<keyword evidence="2" id="KW-0067">ATP-binding</keyword>
<reference evidence="5 6" key="1">
    <citation type="submission" date="2018-03" db="EMBL/GenBank/DDBJ databases">
        <title>Genomic Encyclopedia of Type Strains, Phase III (KMG-III): the genomes of soil and plant-associated and newly described type strains.</title>
        <authorList>
            <person name="Whitman W."/>
        </authorList>
    </citation>
    <scope>NUCLEOTIDE SEQUENCE [LARGE SCALE GENOMIC DNA]</scope>
    <source>
        <strain evidence="5 6">CGMCC 4.7097</strain>
    </source>
</reference>
<feature type="domain" description="Protein kinase" evidence="4">
    <location>
        <begin position="16"/>
        <end position="298"/>
    </location>
</feature>
<dbReference type="InterPro" id="IPR011009">
    <property type="entry name" value="Kinase-like_dom_sf"/>
</dbReference>